<dbReference type="InterPro" id="IPR007848">
    <property type="entry name" value="Small_mtfrase_dom"/>
</dbReference>
<proteinExistence type="predicted"/>
<name>A0A7X0Y284_9LIST</name>
<dbReference type="RefSeq" id="WP_185525636.1">
    <property type="nucleotide sequence ID" value="NZ_JAARWN010000002.1"/>
</dbReference>
<dbReference type="SUPFAM" id="SSF53335">
    <property type="entry name" value="S-adenosyl-L-methionine-dependent methyltransferases"/>
    <property type="match status" value="1"/>
</dbReference>
<keyword evidence="1 4" id="KW-0489">Methyltransferase</keyword>
<sequence length="217" mass="24104">MWRSSFFIHRKAVENVSNKHYYTKNSDLDHNRKTWNFELRGASIKFISDAGVFSKTTVDFGSRLLIESFEASNPSGKMLDVGCGYGPIGLALAKSYPEAQVDMIDVNDRALELSAENAANNGLANVRVFESSVYGGVTDRDYTDIISNPPIRAGKKIVHEILIGSFERLETGGSLWIVIQKKQGGPSAAAKMEEVFGNVEVVAKDKGYFIYRSMKEY</sequence>
<feature type="domain" description="Methyltransferase small" evidence="3">
    <location>
        <begin position="44"/>
        <end position="212"/>
    </location>
</feature>
<dbReference type="Gene3D" id="3.40.50.150">
    <property type="entry name" value="Vaccinia Virus protein VP39"/>
    <property type="match status" value="1"/>
</dbReference>
<dbReference type="GO" id="GO:0008757">
    <property type="term" value="F:S-adenosylmethionine-dependent methyltransferase activity"/>
    <property type="evidence" value="ECO:0007669"/>
    <property type="project" value="InterPro"/>
</dbReference>
<dbReference type="EMBL" id="JAARWN010000002">
    <property type="protein sequence ID" value="MBC1935631.1"/>
    <property type="molecule type" value="Genomic_DNA"/>
</dbReference>
<dbReference type="Pfam" id="PF05175">
    <property type="entry name" value="MTS"/>
    <property type="match status" value="1"/>
</dbReference>
<dbReference type="CDD" id="cd02440">
    <property type="entry name" value="AdoMet_MTases"/>
    <property type="match status" value="1"/>
</dbReference>
<protein>
    <submittedName>
        <fullName evidence="4">Class I SAM-dependent methyltransferase</fullName>
    </submittedName>
</protein>
<dbReference type="PANTHER" id="PTHR47816:SF4">
    <property type="entry name" value="RIBOSOMAL RNA SMALL SUBUNIT METHYLTRANSFERASE C"/>
    <property type="match status" value="1"/>
</dbReference>
<evidence type="ECO:0000259" key="3">
    <source>
        <dbReference type="Pfam" id="PF05175"/>
    </source>
</evidence>
<dbReference type="AlphaFoldDB" id="A0A7X0Y284"/>
<dbReference type="InterPro" id="IPR046977">
    <property type="entry name" value="RsmC/RlmG"/>
</dbReference>
<evidence type="ECO:0000313" key="4">
    <source>
        <dbReference type="EMBL" id="MBC1935631.1"/>
    </source>
</evidence>
<dbReference type="PANTHER" id="PTHR47816">
    <property type="entry name" value="RIBOSOMAL RNA SMALL SUBUNIT METHYLTRANSFERASE C"/>
    <property type="match status" value="1"/>
</dbReference>
<dbReference type="Proteomes" id="UP000535908">
    <property type="component" value="Unassembled WGS sequence"/>
</dbReference>
<dbReference type="InterPro" id="IPR029063">
    <property type="entry name" value="SAM-dependent_MTases_sf"/>
</dbReference>
<keyword evidence="2 4" id="KW-0808">Transferase</keyword>
<gene>
    <name evidence="4" type="ORF">HCA69_04585</name>
</gene>
<evidence type="ECO:0000313" key="5">
    <source>
        <dbReference type="Proteomes" id="UP000535908"/>
    </source>
</evidence>
<accession>A0A7X0Y284</accession>
<organism evidence="4 5">
    <name type="scientific">Listeria grandensis</name>
    <dbReference type="NCBI Taxonomy" id="1494963"/>
    <lineage>
        <taxon>Bacteria</taxon>
        <taxon>Bacillati</taxon>
        <taxon>Bacillota</taxon>
        <taxon>Bacilli</taxon>
        <taxon>Bacillales</taxon>
        <taxon>Listeriaceae</taxon>
        <taxon>Listeria</taxon>
    </lineage>
</organism>
<comment type="caution">
    <text evidence="4">The sequence shown here is derived from an EMBL/GenBank/DDBJ whole genome shotgun (WGS) entry which is preliminary data.</text>
</comment>
<evidence type="ECO:0000256" key="1">
    <source>
        <dbReference type="ARBA" id="ARBA00022603"/>
    </source>
</evidence>
<dbReference type="GO" id="GO:0032259">
    <property type="term" value="P:methylation"/>
    <property type="evidence" value="ECO:0007669"/>
    <property type="project" value="UniProtKB-KW"/>
</dbReference>
<reference evidence="4 5" key="1">
    <citation type="submission" date="2020-03" db="EMBL/GenBank/DDBJ databases">
        <title>Soil Listeria distribution.</title>
        <authorList>
            <person name="Liao J."/>
            <person name="Wiedmann M."/>
        </authorList>
    </citation>
    <scope>NUCLEOTIDE SEQUENCE [LARGE SCALE GENOMIC DNA]</scope>
    <source>
        <strain evidence="4 5">FSL L7-0741</strain>
    </source>
</reference>
<evidence type="ECO:0000256" key="2">
    <source>
        <dbReference type="ARBA" id="ARBA00022679"/>
    </source>
</evidence>